<dbReference type="HAMAP" id="MF_01139">
    <property type="entry name" value="ISPT"/>
    <property type="match status" value="1"/>
</dbReference>
<proteinExistence type="inferred from homology"/>
<dbReference type="CDD" id="cd00475">
    <property type="entry name" value="Cis_IPPS"/>
    <property type="match status" value="1"/>
</dbReference>
<dbReference type="GO" id="GO:0009409">
    <property type="term" value="P:response to cold"/>
    <property type="evidence" value="ECO:0007669"/>
    <property type="project" value="TreeGrafter"/>
</dbReference>
<comment type="function">
    <text evidence="2">Catalyzes cis-prenyl chain elongation to produce the polyprenyl backbone of dolichol, a glycosyl carrier-lipid required for the biosynthesis of several classes of glycoprotein.</text>
</comment>
<accession>A0A3P6EJT7</accession>
<dbReference type="GO" id="GO:0009668">
    <property type="term" value="P:plastid membrane organization"/>
    <property type="evidence" value="ECO:0007669"/>
    <property type="project" value="TreeGrafter"/>
</dbReference>
<dbReference type="InterPro" id="IPR001441">
    <property type="entry name" value="UPP_synth-like"/>
</dbReference>
<dbReference type="InterPro" id="IPR036424">
    <property type="entry name" value="UPP_synth-like_sf"/>
</dbReference>
<dbReference type="GO" id="GO:0016094">
    <property type="term" value="P:polyprenol biosynthetic process"/>
    <property type="evidence" value="ECO:0007669"/>
    <property type="project" value="TreeGrafter"/>
</dbReference>
<name>A0A3P6EJT7_BRAOL</name>
<evidence type="ECO:0000256" key="4">
    <source>
        <dbReference type="ARBA" id="ARBA00005432"/>
    </source>
</evidence>
<dbReference type="EC" id="2.5.1.-" evidence="6"/>
<dbReference type="EMBL" id="LR031875">
    <property type="protein sequence ID" value="VDD32622.1"/>
    <property type="molecule type" value="Genomic_DNA"/>
</dbReference>
<gene>
    <name evidence="7" type="ORF">BOLC9T57945H</name>
</gene>
<dbReference type="NCBIfam" id="TIGR00055">
    <property type="entry name" value="uppS"/>
    <property type="match status" value="1"/>
</dbReference>
<evidence type="ECO:0000256" key="1">
    <source>
        <dbReference type="ARBA" id="ARBA00001946"/>
    </source>
</evidence>
<organism evidence="7">
    <name type="scientific">Brassica oleracea</name>
    <name type="common">Wild cabbage</name>
    <dbReference type="NCBI Taxonomy" id="3712"/>
    <lineage>
        <taxon>Eukaryota</taxon>
        <taxon>Viridiplantae</taxon>
        <taxon>Streptophyta</taxon>
        <taxon>Embryophyta</taxon>
        <taxon>Tracheophyta</taxon>
        <taxon>Spermatophyta</taxon>
        <taxon>Magnoliopsida</taxon>
        <taxon>eudicotyledons</taxon>
        <taxon>Gunneridae</taxon>
        <taxon>Pentapetalae</taxon>
        <taxon>rosids</taxon>
        <taxon>malvids</taxon>
        <taxon>Brassicales</taxon>
        <taxon>Brassicaceae</taxon>
        <taxon>Brassiceae</taxon>
        <taxon>Brassica</taxon>
    </lineage>
</organism>
<evidence type="ECO:0000256" key="5">
    <source>
        <dbReference type="ARBA" id="ARBA00022679"/>
    </source>
</evidence>
<evidence type="ECO:0000256" key="6">
    <source>
        <dbReference type="RuleBase" id="RU363018"/>
    </source>
</evidence>
<dbReference type="GO" id="GO:0045547">
    <property type="term" value="F:ditrans,polycis-polyprenyl diphosphate synthase [(2E,6E)-farnesyl diphosphate specific] activity"/>
    <property type="evidence" value="ECO:0007669"/>
    <property type="project" value="TreeGrafter"/>
</dbReference>
<dbReference type="PANTHER" id="PTHR10291:SF20">
    <property type="entry name" value="DEHYDRODOLICHYL DIPHOSPHATE SYNTHASE 5"/>
    <property type="match status" value="1"/>
</dbReference>
<protein>
    <recommendedName>
        <fullName evidence="6">Alkyl transferase</fullName>
        <ecNumber evidence="6">2.5.1.-</ecNumber>
    </recommendedName>
</protein>
<keyword evidence="5 6" id="KW-0808">Transferase</keyword>
<reference evidence="7" key="1">
    <citation type="submission" date="2018-11" db="EMBL/GenBank/DDBJ databases">
        <authorList>
            <consortium name="Genoscope - CEA"/>
            <person name="William W."/>
        </authorList>
    </citation>
    <scope>NUCLEOTIDE SEQUENCE</scope>
</reference>
<dbReference type="SUPFAM" id="SSF64005">
    <property type="entry name" value="Undecaprenyl diphosphate synthase"/>
    <property type="match status" value="1"/>
</dbReference>
<comment type="cofactor">
    <cofactor evidence="1">
        <name>Mg(2+)</name>
        <dbReference type="ChEBI" id="CHEBI:18420"/>
    </cofactor>
</comment>
<evidence type="ECO:0000256" key="2">
    <source>
        <dbReference type="ARBA" id="ARBA00002674"/>
    </source>
</evidence>
<dbReference type="Gene3D" id="3.40.1180.10">
    <property type="entry name" value="Decaprenyl diphosphate synthase-like"/>
    <property type="match status" value="1"/>
</dbReference>
<dbReference type="UniPathway" id="UPA00378"/>
<dbReference type="FunFam" id="3.40.1180.10:FF:000001">
    <property type="entry name" value="(2E,6E)-farnesyl-diphosphate-specific ditrans,polycis-undecaprenyl-diphosphate synthase"/>
    <property type="match status" value="1"/>
</dbReference>
<dbReference type="PROSITE" id="PS01066">
    <property type="entry name" value="UPP_SYNTHASE"/>
    <property type="match status" value="1"/>
</dbReference>
<dbReference type="GO" id="GO:0009570">
    <property type="term" value="C:chloroplast stroma"/>
    <property type="evidence" value="ECO:0007669"/>
    <property type="project" value="TreeGrafter"/>
</dbReference>
<dbReference type="PANTHER" id="PTHR10291">
    <property type="entry name" value="DEHYDRODOLICHYL DIPHOSPHATE SYNTHASE FAMILY MEMBER"/>
    <property type="match status" value="1"/>
</dbReference>
<evidence type="ECO:0000256" key="3">
    <source>
        <dbReference type="ARBA" id="ARBA00004922"/>
    </source>
</evidence>
<sequence length="305" mass="35661">MVYMFSIVLTFFALVLIPGLFISRRLSVPLSFRNILRFIKLTASRNEDEEERNDKRYGTIMGEKRLPKHVAIILDGNRRWAKKRGLGTSKGHKAGARKLMENVKDCFSMGINTVSLFAFSTENWARPEDEVNGLMFMFEEYLRSERHVFRREKMKISFIGNRTKIPQSLLGLIRETEEATKSYEGKHLIIAIDYSGKFDILQACKSLAKKAKNGLIQVEDIDEGMMDKELMTNCSEFPNPDLLIRTSGEQRISNFFLWQSANRLWQSAYSELYFPNVLWPDFGNAEYLDAFTWYQQRQRRFGRRI</sequence>
<dbReference type="AlphaFoldDB" id="A0A3P6EJT7"/>
<dbReference type="InterPro" id="IPR018520">
    <property type="entry name" value="UPP_synth-like_CS"/>
</dbReference>
<evidence type="ECO:0000313" key="7">
    <source>
        <dbReference type="EMBL" id="VDD32622.1"/>
    </source>
</evidence>
<comment type="similarity">
    <text evidence="4 6">Belongs to the UPP synthase family.</text>
</comment>
<comment type="pathway">
    <text evidence="3">Protein modification; protein glycosylation.</text>
</comment>
<dbReference type="Pfam" id="PF01255">
    <property type="entry name" value="Prenyltransf"/>
    <property type="match status" value="1"/>
</dbReference>